<feature type="domain" description="CNNM transmembrane" evidence="12">
    <location>
        <begin position="1"/>
        <end position="191"/>
    </location>
</feature>
<dbReference type="InterPro" id="IPR016169">
    <property type="entry name" value="FAD-bd_PCMH_sub2"/>
</dbReference>
<evidence type="ECO:0000313" key="13">
    <source>
        <dbReference type="EMBL" id="OGC34865.1"/>
    </source>
</evidence>
<dbReference type="Pfam" id="PF00571">
    <property type="entry name" value="CBS"/>
    <property type="match status" value="2"/>
</dbReference>
<dbReference type="PANTHER" id="PTHR22777:SF17">
    <property type="entry name" value="UPF0053 PROTEIN SLL0260"/>
    <property type="match status" value="1"/>
</dbReference>
<accession>A0A1F4TQ77</accession>
<dbReference type="FunFam" id="3.10.580.10:FF:000002">
    <property type="entry name" value="Magnesium/cobalt efflux protein CorC"/>
    <property type="match status" value="1"/>
</dbReference>
<comment type="subcellular location">
    <subcellularLocation>
        <location evidence="1">Membrane</location>
        <topology evidence="1">Multi-pass membrane protein</topology>
    </subcellularLocation>
</comment>
<dbReference type="SUPFAM" id="SSF56176">
    <property type="entry name" value="FAD-binding/transporter-associated domain-like"/>
    <property type="match status" value="1"/>
</dbReference>
<dbReference type="SUPFAM" id="SSF54631">
    <property type="entry name" value="CBS-domain pair"/>
    <property type="match status" value="1"/>
</dbReference>
<evidence type="ECO:0000259" key="11">
    <source>
        <dbReference type="PROSITE" id="PS51371"/>
    </source>
</evidence>
<evidence type="ECO:0000256" key="7">
    <source>
        <dbReference type="ARBA" id="ARBA00023136"/>
    </source>
</evidence>
<dbReference type="SMART" id="SM01091">
    <property type="entry name" value="CorC_HlyC"/>
    <property type="match status" value="1"/>
</dbReference>
<dbReference type="CDD" id="cd04590">
    <property type="entry name" value="CBS_pair_CorC_HlyC_assoc"/>
    <property type="match status" value="1"/>
</dbReference>
<dbReference type="GO" id="GO:0005886">
    <property type="term" value="C:plasma membrane"/>
    <property type="evidence" value="ECO:0007669"/>
    <property type="project" value="TreeGrafter"/>
</dbReference>
<name>A0A1F4TQ77_UNCSA</name>
<keyword evidence="7 9" id="KW-0472">Membrane</keyword>
<reference evidence="13 14" key="1">
    <citation type="journal article" date="2016" name="Nat. Commun.">
        <title>Thousands of microbial genomes shed light on interconnected biogeochemical processes in an aquifer system.</title>
        <authorList>
            <person name="Anantharaman K."/>
            <person name="Brown C.T."/>
            <person name="Hug L.A."/>
            <person name="Sharon I."/>
            <person name="Castelle C.J."/>
            <person name="Probst A.J."/>
            <person name="Thomas B.C."/>
            <person name="Singh A."/>
            <person name="Wilkins M.J."/>
            <person name="Karaoz U."/>
            <person name="Brodie E.L."/>
            <person name="Williams K.H."/>
            <person name="Hubbard S.S."/>
            <person name="Banfield J.F."/>
        </authorList>
    </citation>
    <scope>NUCLEOTIDE SEQUENCE [LARGE SCALE GENOMIC DNA]</scope>
</reference>
<evidence type="ECO:0000313" key="14">
    <source>
        <dbReference type="Proteomes" id="UP000177309"/>
    </source>
</evidence>
<keyword evidence="5 9" id="KW-1133">Transmembrane helix</keyword>
<dbReference type="Proteomes" id="UP000177309">
    <property type="component" value="Unassembled WGS sequence"/>
</dbReference>
<evidence type="ECO:0000256" key="6">
    <source>
        <dbReference type="ARBA" id="ARBA00023122"/>
    </source>
</evidence>
<feature type="domain" description="CBS" evidence="11">
    <location>
        <begin position="210"/>
        <end position="269"/>
    </location>
</feature>
<evidence type="ECO:0000256" key="8">
    <source>
        <dbReference type="PROSITE-ProRule" id="PRU00703"/>
    </source>
</evidence>
<feature type="transmembrane region" description="Helical" evidence="10">
    <location>
        <begin position="88"/>
        <end position="108"/>
    </location>
</feature>
<dbReference type="Pfam" id="PF01595">
    <property type="entry name" value="CNNM"/>
    <property type="match status" value="1"/>
</dbReference>
<dbReference type="InterPro" id="IPR044751">
    <property type="entry name" value="Ion_transp-like_CBS"/>
</dbReference>
<feature type="domain" description="CBS" evidence="11">
    <location>
        <begin position="271"/>
        <end position="328"/>
    </location>
</feature>
<dbReference type="GO" id="GO:0050660">
    <property type="term" value="F:flavin adenine dinucleotide binding"/>
    <property type="evidence" value="ECO:0007669"/>
    <property type="project" value="InterPro"/>
</dbReference>
<comment type="caution">
    <text evidence="13">The sequence shown here is derived from an EMBL/GenBank/DDBJ whole genome shotgun (WGS) entry which is preliminary data.</text>
</comment>
<dbReference type="PROSITE" id="PS51371">
    <property type="entry name" value="CBS"/>
    <property type="match status" value="2"/>
</dbReference>
<organism evidence="13 14">
    <name type="scientific">candidate division WOR-1 bacterium RIFOXYC2_FULL_41_25</name>
    <dbReference type="NCBI Taxonomy" id="1802586"/>
    <lineage>
        <taxon>Bacteria</taxon>
        <taxon>Bacillati</taxon>
        <taxon>Saganbacteria</taxon>
    </lineage>
</organism>
<dbReference type="InterPro" id="IPR005170">
    <property type="entry name" value="Transptr-assoc_dom"/>
</dbReference>
<feature type="transmembrane region" description="Helical" evidence="10">
    <location>
        <begin position="56"/>
        <end position="76"/>
    </location>
</feature>
<dbReference type="InterPro" id="IPR036318">
    <property type="entry name" value="FAD-bd_PCMH-like_sf"/>
</dbReference>
<evidence type="ECO:0008006" key="15">
    <source>
        <dbReference type="Google" id="ProtNLM"/>
    </source>
</evidence>
<evidence type="ECO:0000256" key="4">
    <source>
        <dbReference type="ARBA" id="ARBA00022737"/>
    </source>
</evidence>
<evidence type="ECO:0000259" key="12">
    <source>
        <dbReference type="PROSITE" id="PS51846"/>
    </source>
</evidence>
<dbReference type="Pfam" id="PF03471">
    <property type="entry name" value="CorC_HlyC"/>
    <property type="match status" value="1"/>
</dbReference>
<sequence length="425" mass="47127">MMEILLLLTLFVLSAFFSAAETALTSLSKIRLNRMVAHKLKGAKQVEILKQKPAEFLSTILIGNNLVNIAAAALATSISIRQMAIWGWGNMATAVGVATGVITFLILVFGEITPKTVALRNPEKFSLFAAPIIVNLQFILRPLAYFVGFISRPFIYLLGGKAPQKGPFITEDEIKLILAAGEKEGVIEEDEREMITSIFEFGETVVREVMTPRPDITALEVNKSVAEIIQLIIESGHSRVPIFEGSLDNIIGFIYAKDLLKFQDSKDVRAMLRKATFIPETKKVAELLPEMQTARTHSAIIVDEYGMTSGLVTLEDLIEEIVGEIHDEFERDERMIEKVAENTFIVNGLVSTDDLNDELGLNLPEKDYDTVGGFVFGKLGKAPAVGNVVHYENLSISVERVYRRRITRVKLVRLTNKNEEEAVGG</sequence>
<evidence type="ECO:0000256" key="2">
    <source>
        <dbReference type="ARBA" id="ARBA00006337"/>
    </source>
</evidence>
<dbReference type="Gene3D" id="3.30.465.10">
    <property type="match status" value="1"/>
</dbReference>
<keyword evidence="4" id="KW-0677">Repeat</keyword>
<evidence type="ECO:0000256" key="9">
    <source>
        <dbReference type="PROSITE-ProRule" id="PRU01193"/>
    </source>
</evidence>
<dbReference type="Gene3D" id="3.10.580.10">
    <property type="entry name" value="CBS-domain"/>
    <property type="match status" value="1"/>
</dbReference>
<keyword evidence="3 9" id="KW-0812">Transmembrane</keyword>
<gene>
    <name evidence="13" type="ORF">A2462_05630</name>
</gene>
<dbReference type="AlphaFoldDB" id="A0A1F4TQ77"/>
<keyword evidence="6 8" id="KW-0129">CBS domain</keyword>
<dbReference type="PANTHER" id="PTHR22777">
    <property type="entry name" value="HEMOLYSIN-RELATED"/>
    <property type="match status" value="1"/>
</dbReference>
<evidence type="ECO:0000256" key="10">
    <source>
        <dbReference type="SAM" id="Phobius"/>
    </source>
</evidence>
<feature type="transmembrane region" description="Helical" evidence="10">
    <location>
        <begin position="128"/>
        <end position="151"/>
    </location>
</feature>
<evidence type="ECO:0000256" key="1">
    <source>
        <dbReference type="ARBA" id="ARBA00004141"/>
    </source>
</evidence>
<proteinExistence type="inferred from homology"/>
<dbReference type="SMART" id="SM00116">
    <property type="entry name" value="CBS"/>
    <property type="match status" value="2"/>
</dbReference>
<protein>
    <recommendedName>
        <fullName evidence="15">Hemolysin</fullName>
    </recommendedName>
</protein>
<comment type="similarity">
    <text evidence="2">Belongs to the UPF0053 family.</text>
</comment>
<dbReference type="InterPro" id="IPR002550">
    <property type="entry name" value="CNNM"/>
</dbReference>
<dbReference type="InterPro" id="IPR046342">
    <property type="entry name" value="CBS_dom_sf"/>
</dbReference>
<evidence type="ECO:0000256" key="5">
    <source>
        <dbReference type="ARBA" id="ARBA00022989"/>
    </source>
</evidence>
<evidence type="ECO:0000256" key="3">
    <source>
        <dbReference type="ARBA" id="ARBA00022692"/>
    </source>
</evidence>
<dbReference type="PROSITE" id="PS51846">
    <property type="entry name" value="CNNM"/>
    <property type="match status" value="1"/>
</dbReference>
<dbReference type="InterPro" id="IPR000644">
    <property type="entry name" value="CBS_dom"/>
</dbReference>
<dbReference type="EMBL" id="MEUI01000012">
    <property type="protein sequence ID" value="OGC34865.1"/>
    <property type="molecule type" value="Genomic_DNA"/>
</dbReference>